<evidence type="ECO:0000256" key="11">
    <source>
        <dbReference type="ARBA" id="ARBA00023136"/>
    </source>
</evidence>
<keyword evidence="7" id="KW-0547">Nucleotide-binding</keyword>
<dbReference type="InterPro" id="IPR005467">
    <property type="entry name" value="His_kinase_dom"/>
</dbReference>
<accession>A0A7X0SIP3</accession>
<name>A0A7X0SIP3_9BACL</name>
<evidence type="ECO:0000256" key="8">
    <source>
        <dbReference type="ARBA" id="ARBA00022777"/>
    </source>
</evidence>
<dbReference type="Gene3D" id="6.10.340.10">
    <property type="match status" value="1"/>
</dbReference>
<protein>
    <recommendedName>
        <fullName evidence="3">histidine kinase</fullName>
        <ecNumber evidence="3">2.7.13.3</ecNumber>
    </recommendedName>
</protein>
<evidence type="ECO:0000256" key="10">
    <source>
        <dbReference type="ARBA" id="ARBA00023012"/>
    </source>
</evidence>
<gene>
    <name evidence="15" type="ORF">H7C18_07145</name>
</gene>
<evidence type="ECO:0000259" key="14">
    <source>
        <dbReference type="PROSITE" id="PS50885"/>
    </source>
</evidence>
<dbReference type="SUPFAM" id="SSF158472">
    <property type="entry name" value="HAMP domain-like"/>
    <property type="match status" value="1"/>
</dbReference>
<evidence type="ECO:0000256" key="3">
    <source>
        <dbReference type="ARBA" id="ARBA00012438"/>
    </source>
</evidence>
<keyword evidence="16" id="KW-1185">Reference proteome</keyword>
<dbReference type="GO" id="GO:0005886">
    <property type="term" value="C:plasma membrane"/>
    <property type="evidence" value="ECO:0007669"/>
    <property type="project" value="UniProtKB-SubCell"/>
</dbReference>
<dbReference type="GO" id="GO:0005524">
    <property type="term" value="F:ATP binding"/>
    <property type="evidence" value="ECO:0007669"/>
    <property type="project" value="UniProtKB-KW"/>
</dbReference>
<evidence type="ECO:0000313" key="16">
    <source>
        <dbReference type="Proteomes" id="UP000564644"/>
    </source>
</evidence>
<dbReference type="CDD" id="cd06225">
    <property type="entry name" value="HAMP"/>
    <property type="match status" value="1"/>
</dbReference>
<keyword evidence="5" id="KW-0597">Phosphoprotein</keyword>
<dbReference type="Pfam" id="PF00672">
    <property type="entry name" value="HAMP"/>
    <property type="match status" value="1"/>
</dbReference>
<keyword evidence="6" id="KW-0808">Transferase</keyword>
<dbReference type="PANTHER" id="PTHR34220">
    <property type="entry name" value="SENSOR HISTIDINE KINASE YPDA"/>
    <property type="match status" value="1"/>
</dbReference>
<keyword evidence="9" id="KW-0067">ATP-binding</keyword>
<dbReference type="EC" id="2.7.13.3" evidence="3"/>
<dbReference type="PROSITE" id="PS50109">
    <property type="entry name" value="HIS_KIN"/>
    <property type="match status" value="1"/>
</dbReference>
<dbReference type="Proteomes" id="UP000564644">
    <property type="component" value="Unassembled WGS sequence"/>
</dbReference>
<sequence length="588" mass="67294">MGAKRMFSLRYKILIFSLLMTLVPVMIIGSFSYVRSTNIVRDQASKLNMETLKQIANNIEFILNDVRGISINMINNQKLNRYLKSLNANEMVYDDPAIQTLLGEYILTKKYVYSIYIQDLNGGGMDTQGARNVMDGERLNLLQRLNGKETWSLSDVYVGNSDLNVIALSREIRDINNINQVLGYLKINLSQSQIRSIYDKQVAGEHGLFFMIDPQETILSTYSDQTVGRKLDERYVRPQVFEHSEGYYDAKINGNRYLVEFYTIDPTGWKLINYVPLSSITKPGERIKQVTFLSVCLSLTICFLFLAFFLIKVLKPLRQIRRLMGNLEKENFNVNMSVQGNDEIALLAGSFNKMSRRLDELINEVHVVKIKQKEAEIKALEEQINPHFLYNTLDLIYWVGRMEKAFETASLIQTLSQLFRIGLNKGNGYTLVRKELEYIENYMLIQKKRYDNAITFQATVDPETLDGKVIKLILQPLIENAITHGIEQKGGFGHIDLRIYKEADDVVYEVIDDGVGIEPAVIDRLQGQTDRQRQGVGLRNIHDRIKLSFGSAYGLRIDSVPGQGTKVTVRQPFVKGSDEDVQNDDRGR</sequence>
<dbReference type="Gene3D" id="3.30.565.10">
    <property type="entry name" value="Histidine kinase-like ATPase, C-terminal domain"/>
    <property type="match status" value="1"/>
</dbReference>
<evidence type="ECO:0000256" key="6">
    <source>
        <dbReference type="ARBA" id="ARBA00022679"/>
    </source>
</evidence>
<feature type="transmembrane region" description="Helical" evidence="12">
    <location>
        <begin position="12"/>
        <end position="34"/>
    </location>
</feature>
<dbReference type="AlphaFoldDB" id="A0A7X0SIP3"/>
<dbReference type="RefSeq" id="WP_185128338.1">
    <property type="nucleotide sequence ID" value="NZ_JACJVO010000008.1"/>
</dbReference>
<keyword evidence="11 12" id="KW-0472">Membrane</keyword>
<dbReference type="EMBL" id="JACJVO010000008">
    <property type="protein sequence ID" value="MBB6730677.1"/>
    <property type="molecule type" value="Genomic_DNA"/>
</dbReference>
<dbReference type="SUPFAM" id="SSF55874">
    <property type="entry name" value="ATPase domain of HSP90 chaperone/DNA topoisomerase II/histidine kinase"/>
    <property type="match status" value="1"/>
</dbReference>
<comment type="subcellular location">
    <subcellularLocation>
        <location evidence="2">Cell membrane</location>
        <topology evidence="2">Multi-pass membrane protein</topology>
    </subcellularLocation>
</comment>
<evidence type="ECO:0000256" key="5">
    <source>
        <dbReference type="ARBA" id="ARBA00022553"/>
    </source>
</evidence>
<evidence type="ECO:0000259" key="13">
    <source>
        <dbReference type="PROSITE" id="PS50109"/>
    </source>
</evidence>
<comment type="caution">
    <text evidence="15">The sequence shown here is derived from an EMBL/GenBank/DDBJ whole genome shotgun (WGS) entry which is preliminary data.</text>
</comment>
<keyword evidence="12" id="KW-0812">Transmembrane</keyword>
<keyword evidence="8 15" id="KW-0418">Kinase</keyword>
<organism evidence="15 16">
    <name type="scientific">Cohnella zeiphila</name>
    <dbReference type="NCBI Taxonomy" id="2761120"/>
    <lineage>
        <taxon>Bacteria</taxon>
        <taxon>Bacillati</taxon>
        <taxon>Bacillota</taxon>
        <taxon>Bacilli</taxon>
        <taxon>Bacillales</taxon>
        <taxon>Paenibacillaceae</taxon>
        <taxon>Cohnella</taxon>
    </lineage>
</organism>
<dbReference type="GO" id="GO:0000155">
    <property type="term" value="F:phosphorelay sensor kinase activity"/>
    <property type="evidence" value="ECO:0007669"/>
    <property type="project" value="InterPro"/>
</dbReference>
<dbReference type="Pfam" id="PF06580">
    <property type="entry name" value="His_kinase"/>
    <property type="match status" value="1"/>
</dbReference>
<dbReference type="SMART" id="SM00387">
    <property type="entry name" value="HATPase_c"/>
    <property type="match status" value="1"/>
</dbReference>
<feature type="transmembrane region" description="Helical" evidence="12">
    <location>
        <begin position="292"/>
        <end position="314"/>
    </location>
</feature>
<dbReference type="SMART" id="SM00304">
    <property type="entry name" value="HAMP"/>
    <property type="match status" value="1"/>
</dbReference>
<dbReference type="InterPro" id="IPR003594">
    <property type="entry name" value="HATPase_dom"/>
</dbReference>
<evidence type="ECO:0000256" key="4">
    <source>
        <dbReference type="ARBA" id="ARBA00022475"/>
    </source>
</evidence>
<keyword evidence="4" id="KW-1003">Cell membrane</keyword>
<evidence type="ECO:0000256" key="2">
    <source>
        <dbReference type="ARBA" id="ARBA00004651"/>
    </source>
</evidence>
<dbReference type="InterPro" id="IPR003660">
    <property type="entry name" value="HAMP_dom"/>
</dbReference>
<feature type="domain" description="Histidine kinase" evidence="13">
    <location>
        <begin position="470"/>
        <end position="575"/>
    </location>
</feature>
<evidence type="ECO:0000256" key="7">
    <source>
        <dbReference type="ARBA" id="ARBA00022741"/>
    </source>
</evidence>
<dbReference type="Gene3D" id="3.30.450.20">
    <property type="entry name" value="PAS domain"/>
    <property type="match status" value="2"/>
</dbReference>
<evidence type="ECO:0000256" key="9">
    <source>
        <dbReference type="ARBA" id="ARBA00022840"/>
    </source>
</evidence>
<proteinExistence type="predicted"/>
<dbReference type="InterPro" id="IPR036890">
    <property type="entry name" value="HATPase_C_sf"/>
</dbReference>
<dbReference type="PANTHER" id="PTHR34220:SF7">
    <property type="entry name" value="SENSOR HISTIDINE KINASE YPDA"/>
    <property type="match status" value="1"/>
</dbReference>
<keyword evidence="10" id="KW-0902">Two-component regulatory system</keyword>
<comment type="catalytic activity">
    <reaction evidence="1">
        <text>ATP + protein L-histidine = ADP + protein N-phospho-L-histidine.</text>
        <dbReference type="EC" id="2.7.13.3"/>
    </reaction>
</comment>
<reference evidence="15 16" key="1">
    <citation type="submission" date="2020-08" db="EMBL/GenBank/DDBJ databases">
        <title>Cohnella phylogeny.</title>
        <authorList>
            <person name="Dunlap C."/>
        </authorList>
    </citation>
    <scope>NUCLEOTIDE SEQUENCE [LARGE SCALE GENOMIC DNA]</scope>
    <source>
        <strain evidence="15 16">CBP 2801</strain>
    </source>
</reference>
<feature type="domain" description="HAMP" evidence="14">
    <location>
        <begin position="311"/>
        <end position="363"/>
    </location>
</feature>
<dbReference type="Pfam" id="PF02518">
    <property type="entry name" value="HATPase_c"/>
    <property type="match status" value="1"/>
</dbReference>
<keyword evidence="12" id="KW-1133">Transmembrane helix</keyword>
<dbReference type="InterPro" id="IPR050640">
    <property type="entry name" value="Bact_2-comp_sensor_kinase"/>
</dbReference>
<evidence type="ECO:0000256" key="12">
    <source>
        <dbReference type="SAM" id="Phobius"/>
    </source>
</evidence>
<dbReference type="PROSITE" id="PS50885">
    <property type="entry name" value="HAMP"/>
    <property type="match status" value="1"/>
</dbReference>
<evidence type="ECO:0000313" key="15">
    <source>
        <dbReference type="EMBL" id="MBB6730677.1"/>
    </source>
</evidence>
<dbReference type="InterPro" id="IPR010559">
    <property type="entry name" value="Sig_transdc_His_kin_internal"/>
</dbReference>
<evidence type="ECO:0000256" key="1">
    <source>
        <dbReference type="ARBA" id="ARBA00000085"/>
    </source>
</evidence>